<keyword evidence="1" id="KW-0812">Transmembrane</keyword>
<reference evidence="2 3" key="1">
    <citation type="journal article" date="2022" name="Allergy">
        <title>Genome assembly and annotation of Periplaneta americana reveal a comprehensive cockroach allergen profile.</title>
        <authorList>
            <person name="Wang L."/>
            <person name="Xiong Q."/>
            <person name="Saelim N."/>
            <person name="Wang L."/>
            <person name="Nong W."/>
            <person name="Wan A.T."/>
            <person name="Shi M."/>
            <person name="Liu X."/>
            <person name="Cao Q."/>
            <person name="Hui J.H.L."/>
            <person name="Sookrung N."/>
            <person name="Leung T.F."/>
            <person name="Tungtrongchitr A."/>
            <person name="Tsui S.K.W."/>
        </authorList>
    </citation>
    <scope>NUCLEOTIDE SEQUENCE [LARGE SCALE GENOMIC DNA]</scope>
    <source>
        <strain evidence="2">PWHHKU_190912</strain>
    </source>
</reference>
<gene>
    <name evidence="2" type="ORF">ANN_15632</name>
</gene>
<proteinExistence type="predicted"/>
<sequence>MLQFFDVFVMQFHEENAICSKDRIRFFIMTIPQHIGRSCHHIHQILLQQIPTCFQISNPYSRDGGMRQPKGENSCDLALREVTKDGLQDCFEKWYGRWKKCVTTQGAAIFSYKPEHGADDTTTTTTTNITTLTTTTTTTVTTTVTITTTLTTTTTVTTTTITTTVTTTTTTVTTTTTNITTTTTNITTTTLTTITTTLLLLLLLLILLLLYYYYCYYYYQYYYYYYYSYYYYYYYYSYYCHY</sequence>
<feature type="transmembrane region" description="Helical" evidence="1">
    <location>
        <begin position="198"/>
        <end position="219"/>
    </location>
</feature>
<comment type="caution">
    <text evidence="2">The sequence shown here is derived from an EMBL/GenBank/DDBJ whole genome shotgun (WGS) entry which is preliminary data.</text>
</comment>
<evidence type="ECO:0000313" key="3">
    <source>
        <dbReference type="Proteomes" id="UP001148838"/>
    </source>
</evidence>
<evidence type="ECO:0000313" key="2">
    <source>
        <dbReference type="EMBL" id="KAJ4433373.1"/>
    </source>
</evidence>
<organism evidence="2 3">
    <name type="scientific">Periplaneta americana</name>
    <name type="common">American cockroach</name>
    <name type="synonym">Blatta americana</name>
    <dbReference type="NCBI Taxonomy" id="6978"/>
    <lineage>
        <taxon>Eukaryota</taxon>
        <taxon>Metazoa</taxon>
        <taxon>Ecdysozoa</taxon>
        <taxon>Arthropoda</taxon>
        <taxon>Hexapoda</taxon>
        <taxon>Insecta</taxon>
        <taxon>Pterygota</taxon>
        <taxon>Neoptera</taxon>
        <taxon>Polyneoptera</taxon>
        <taxon>Dictyoptera</taxon>
        <taxon>Blattodea</taxon>
        <taxon>Blattoidea</taxon>
        <taxon>Blattidae</taxon>
        <taxon>Blattinae</taxon>
        <taxon>Periplaneta</taxon>
    </lineage>
</organism>
<name>A0ABQ8SHB0_PERAM</name>
<protein>
    <submittedName>
        <fullName evidence="2">Uncharacterized protein</fullName>
    </submittedName>
</protein>
<dbReference type="EMBL" id="JAJSOF020000027">
    <property type="protein sequence ID" value="KAJ4433373.1"/>
    <property type="molecule type" value="Genomic_DNA"/>
</dbReference>
<evidence type="ECO:0000256" key="1">
    <source>
        <dbReference type="SAM" id="Phobius"/>
    </source>
</evidence>
<keyword evidence="1" id="KW-1133">Transmembrane helix</keyword>
<keyword evidence="3" id="KW-1185">Reference proteome</keyword>
<dbReference type="Proteomes" id="UP001148838">
    <property type="component" value="Unassembled WGS sequence"/>
</dbReference>
<keyword evidence="1" id="KW-0472">Membrane</keyword>
<accession>A0ABQ8SHB0</accession>